<dbReference type="EMBL" id="GDID01002524">
    <property type="protein sequence ID" value="JAP94082.1"/>
    <property type="molecule type" value="Transcribed_RNA"/>
</dbReference>
<accession>A0A146KB82</accession>
<protein>
    <submittedName>
        <fullName evidence="1">BPI-like protein</fullName>
    </submittedName>
</protein>
<organism evidence="1">
    <name type="scientific">Trepomonas sp. PC1</name>
    <dbReference type="NCBI Taxonomy" id="1076344"/>
    <lineage>
        <taxon>Eukaryota</taxon>
        <taxon>Metamonada</taxon>
        <taxon>Diplomonadida</taxon>
        <taxon>Hexamitidae</taxon>
        <taxon>Hexamitinae</taxon>
        <taxon>Trepomonas</taxon>
    </lineage>
</organism>
<gene>
    <name evidence="1" type="ORF">TPC1_13389</name>
</gene>
<name>A0A146KB82_9EUKA</name>
<reference evidence="1" key="1">
    <citation type="submission" date="2015-07" db="EMBL/GenBank/DDBJ databases">
        <title>Adaptation to a free-living lifestyle via gene acquisitions in the diplomonad Trepomonas sp. PC1.</title>
        <authorList>
            <person name="Xu F."/>
            <person name="Jerlstrom-Hultqvist J."/>
            <person name="Kolisko M."/>
            <person name="Simpson A.G.B."/>
            <person name="Roger A.J."/>
            <person name="Svard S.G."/>
            <person name="Andersson J.O."/>
        </authorList>
    </citation>
    <scope>NUCLEOTIDE SEQUENCE</scope>
    <source>
        <strain evidence="1">PC1</strain>
    </source>
</reference>
<evidence type="ECO:0000313" key="1">
    <source>
        <dbReference type="EMBL" id="JAP94082.1"/>
    </source>
</evidence>
<sequence>MFLLQISLAIDCYELKSDLPNITINDTNIDVNIKSHSIIDVIQELVFEYAETFYKVRIPDISFKSGNMLFEINDAKVSDLLIQNVSGMVADQDIFVSINQLFAQIKFEYVFRQQVYPYGSGTGAGIMDLIFDVKAVASAKLSVQCKDFFEIEKFVPQLFIDKFSLQLPDANPFLQAMIMIVTKMFKQVANEMLSGVLQDLSLIMNQNMFKMQPLNFVDPSFATDKRYVNFQLGEKLNLKMTGQVCKFDKTKQRCDGLQKLQELQVPLNRLNDPLSFSISIQALQSVITQINNQSIYTLNMTLNSVVNTGIIATYQTQNGGACSLLINCYAKVVKRSYDNIYDAVCMKIAKVLSGEIEESEINKINELFSQYYNSIYSFGGHTAQNQIVVYLAQHWVQIGMKLLNNGSVDIE</sequence>
<dbReference type="AlphaFoldDB" id="A0A146KB82"/>
<proteinExistence type="predicted"/>